<reference evidence="1 2" key="1">
    <citation type="submission" date="2019-02" db="EMBL/GenBank/DDBJ databases">
        <title>WGS of Pseudoxanthomonas species novum from clinical isolates.</title>
        <authorList>
            <person name="Bernier A.-M."/>
            <person name="Bernard K."/>
            <person name="Vachon A."/>
        </authorList>
    </citation>
    <scope>NUCLEOTIDE SEQUENCE [LARGE SCALE GENOMIC DNA]</scope>
    <source>
        <strain evidence="1 2">NML130969</strain>
    </source>
</reference>
<evidence type="ECO:0000313" key="2">
    <source>
        <dbReference type="Proteomes" id="UP000294164"/>
    </source>
</evidence>
<sequence length="130" mass="13985">MRTLIVAAAVTAAALFSSQAEAARSFSSNTVYFDASGKVIGQNVYYCNNVHQSGGNLTSPYYLYIKAGCGDQIVECNGKGSCEDKPIDNAIEYHLYGTPPFTEEEACQLTNAACTSQEPWIVDGTDFVMS</sequence>
<accession>A0A4Q8M0C3</accession>
<proteinExistence type="predicted"/>
<organism evidence="1 2">
    <name type="scientific">Pseudoxanthomonas winnipegensis</name>
    <dbReference type="NCBI Taxonomy" id="2480810"/>
    <lineage>
        <taxon>Bacteria</taxon>
        <taxon>Pseudomonadati</taxon>
        <taxon>Pseudomonadota</taxon>
        <taxon>Gammaproteobacteria</taxon>
        <taxon>Lysobacterales</taxon>
        <taxon>Lysobacteraceae</taxon>
        <taxon>Pseudoxanthomonas</taxon>
    </lineage>
</organism>
<dbReference type="EMBL" id="SHMG01000012">
    <property type="protein sequence ID" value="TAA38545.1"/>
    <property type="molecule type" value="Genomic_DNA"/>
</dbReference>
<dbReference type="AlphaFoldDB" id="A0A4Q9TAA6"/>
<protein>
    <submittedName>
        <fullName evidence="1">Uncharacterized protein</fullName>
    </submittedName>
</protein>
<dbReference type="Proteomes" id="UP000294164">
    <property type="component" value="Unassembled WGS sequence"/>
</dbReference>
<gene>
    <name evidence="1" type="ORF">EA655_16810</name>
</gene>
<dbReference type="OrthoDB" id="9971715at2"/>
<name>A0A4Q9TAA6_9GAMM</name>
<dbReference type="RefSeq" id="WP_130535584.1">
    <property type="nucleotide sequence ID" value="NZ_JAUTBB010000001.1"/>
</dbReference>
<comment type="caution">
    <text evidence="1">The sequence shown here is derived from an EMBL/GenBank/DDBJ whole genome shotgun (WGS) entry which is preliminary data.</text>
</comment>
<accession>A0A4Q9TAA6</accession>
<evidence type="ECO:0000313" key="1">
    <source>
        <dbReference type="EMBL" id="TAA38545.1"/>
    </source>
</evidence>